<evidence type="ECO:0000313" key="2">
    <source>
        <dbReference type="EMBL" id="RDU94976.1"/>
    </source>
</evidence>
<keyword evidence="1" id="KW-1133">Transmembrane helix</keyword>
<evidence type="ECO:0000256" key="1">
    <source>
        <dbReference type="SAM" id="Phobius"/>
    </source>
</evidence>
<comment type="caution">
    <text evidence="2">The sequence shown here is derived from an EMBL/GenBank/DDBJ whole genome shotgun (WGS) entry which is preliminary data.</text>
</comment>
<keyword evidence="1" id="KW-0472">Membrane</keyword>
<organism evidence="2 3">
    <name type="scientific">Trinickia dinghuensis</name>
    <dbReference type="NCBI Taxonomy" id="2291023"/>
    <lineage>
        <taxon>Bacteria</taxon>
        <taxon>Pseudomonadati</taxon>
        <taxon>Pseudomonadota</taxon>
        <taxon>Betaproteobacteria</taxon>
        <taxon>Burkholderiales</taxon>
        <taxon>Burkholderiaceae</taxon>
        <taxon>Trinickia</taxon>
    </lineage>
</organism>
<name>A0A3D8JQK3_9BURK</name>
<gene>
    <name evidence="2" type="ORF">DWV00_31425</name>
</gene>
<dbReference type="EMBL" id="QRGA01000024">
    <property type="protein sequence ID" value="RDU94976.1"/>
    <property type="molecule type" value="Genomic_DNA"/>
</dbReference>
<keyword evidence="1" id="KW-0812">Transmembrane</keyword>
<proteinExistence type="predicted"/>
<reference evidence="2 3" key="1">
    <citation type="submission" date="2018-08" db="EMBL/GenBank/DDBJ databases">
        <title>Paraburkholderia sp. DHOM06 isolated from forest soil.</title>
        <authorList>
            <person name="Gao Z.-H."/>
            <person name="Qiu L.-H."/>
        </authorList>
    </citation>
    <scope>NUCLEOTIDE SEQUENCE [LARGE SCALE GENOMIC DNA]</scope>
    <source>
        <strain evidence="2 3">DHOM06</strain>
    </source>
</reference>
<keyword evidence="3" id="KW-1185">Reference proteome</keyword>
<dbReference type="Proteomes" id="UP000256838">
    <property type="component" value="Unassembled WGS sequence"/>
</dbReference>
<evidence type="ECO:0008006" key="4">
    <source>
        <dbReference type="Google" id="ProtNLM"/>
    </source>
</evidence>
<accession>A0A3D8JQK3</accession>
<dbReference type="AlphaFoldDB" id="A0A3D8JQK3"/>
<feature type="transmembrane region" description="Helical" evidence="1">
    <location>
        <begin position="30"/>
        <end position="54"/>
    </location>
</feature>
<sequence length="60" mass="6487">MNPNNEAHEHADDPEAKRVDDIVRSGPSGAIAVAGIATAIVVALWFAFYFLVFLPRGVIH</sequence>
<dbReference type="RefSeq" id="WP_115537514.1">
    <property type="nucleotide sequence ID" value="NZ_QRGA01000024.1"/>
</dbReference>
<evidence type="ECO:0000313" key="3">
    <source>
        <dbReference type="Proteomes" id="UP000256838"/>
    </source>
</evidence>
<protein>
    <recommendedName>
        <fullName evidence="4">Cytochrome c oxidase subunit 2A</fullName>
    </recommendedName>
</protein>